<accession>A0A7R9AA59</accession>
<gene>
    <name evidence="1" type="ORF">DSTB1V02_LOCUS10135</name>
</gene>
<dbReference type="EMBL" id="CAJPEV010002810">
    <property type="protein sequence ID" value="CAG0898103.1"/>
    <property type="molecule type" value="Genomic_DNA"/>
</dbReference>
<protein>
    <submittedName>
        <fullName evidence="1">Uncharacterized protein</fullName>
    </submittedName>
</protein>
<evidence type="ECO:0000313" key="1">
    <source>
        <dbReference type="EMBL" id="CAD7250356.1"/>
    </source>
</evidence>
<dbReference type="AlphaFoldDB" id="A0A7R9AA59"/>
<dbReference type="EMBL" id="LR902327">
    <property type="protein sequence ID" value="CAD7250356.1"/>
    <property type="molecule type" value="Genomic_DNA"/>
</dbReference>
<reference evidence="1" key="1">
    <citation type="submission" date="2020-11" db="EMBL/GenBank/DDBJ databases">
        <authorList>
            <person name="Tran Van P."/>
        </authorList>
    </citation>
    <scope>NUCLEOTIDE SEQUENCE</scope>
</reference>
<organism evidence="1">
    <name type="scientific">Darwinula stevensoni</name>
    <dbReference type="NCBI Taxonomy" id="69355"/>
    <lineage>
        <taxon>Eukaryota</taxon>
        <taxon>Metazoa</taxon>
        <taxon>Ecdysozoa</taxon>
        <taxon>Arthropoda</taxon>
        <taxon>Crustacea</taxon>
        <taxon>Oligostraca</taxon>
        <taxon>Ostracoda</taxon>
        <taxon>Podocopa</taxon>
        <taxon>Podocopida</taxon>
        <taxon>Darwinulocopina</taxon>
        <taxon>Darwinuloidea</taxon>
        <taxon>Darwinulidae</taxon>
        <taxon>Darwinula</taxon>
    </lineage>
</organism>
<name>A0A7R9AA59_9CRUS</name>
<sequence length="203" mass="22461">MEVNEKAIWINGYVAYSSSFIPLKKVKGILFPPAEGENDATNVTEDIWMKYAVNEEVLHEDMVMHLDILLTGPEIFMVNSLVMGFCALRGYTKALTAAGRILHSGVSGGFKIPIGQVVLLPHCPLSNIARIILAFSPNSALMSLYNASKIPTIGYADGWCNRVWSRMAAVMNESWSPLIHDAEEEHWEALFCKLPVEGGPFSF</sequence>
<proteinExistence type="predicted"/>
<dbReference type="Proteomes" id="UP000677054">
    <property type="component" value="Unassembled WGS sequence"/>
</dbReference>
<evidence type="ECO:0000313" key="2">
    <source>
        <dbReference type="Proteomes" id="UP000677054"/>
    </source>
</evidence>
<keyword evidence="2" id="KW-1185">Reference proteome</keyword>